<keyword evidence="4" id="KW-1185">Reference proteome</keyword>
<dbReference type="Gene3D" id="3.90.550.10">
    <property type="entry name" value="Spore Coat Polysaccharide Biosynthesis Protein SpsA, Chain A"/>
    <property type="match status" value="1"/>
</dbReference>
<evidence type="ECO:0000259" key="2">
    <source>
        <dbReference type="Pfam" id="PF00535"/>
    </source>
</evidence>
<dbReference type="PANTHER" id="PTHR43630:SF2">
    <property type="entry name" value="GLYCOSYLTRANSFERASE"/>
    <property type="match status" value="1"/>
</dbReference>
<dbReference type="EMBL" id="JBHTMY010000003">
    <property type="protein sequence ID" value="MFD1315732.1"/>
    <property type="molecule type" value="Genomic_DNA"/>
</dbReference>
<evidence type="ECO:0000313" key="4">
    <source>
        <dbReference type="Proteomes" id="UP001597201"/>
    </source>
</evidence>
<evidence type="ECO:0000313" key="3">
    <source>
        <dbReference type="EMBL" id="MFD1315732.1"/>
    </source>
</evidence>
<evidence type="ECO:0000256" key="1">
    <source>
        <dbReference type="ARBA" id="ARBA00038494"/>
    </source>
</evidence>
<dbReference type="CDD" id="cd02511">
    <property type="entry name" value="Beta4Glucosyltransferase"/>
    <property type="match status" value="1"/>
</dbReference>
<keyword evidence="3" id="KW-0808">Transferase</keyword>
<name>A0ABW3Y1J3_9FLAO</name>
<protein>
    <submittedName>
        <fullName evidence="3">Glycosyltransferase family 2 protein</fullName>
        <ecNumber evidence="3">2.4.-.-</ecNumber>
    </submittedName>
</protein>
<reference evidence="4" key="1">
    <citation type="journal article" date="2019" name="Int. J. Syst. Evol. Microbiol.">
        <title>The Global Catalogue of Microorganisms (GCM) 10K type strain sequencing project: providing services to taxonomists for standard genome sequencing and annotation.</title>
        <authorList>
            <consortium name="The Broad Institute Genomics Platform"/>
            <consortium name="The Broad Institute Genome Sequencing Center for Infectious Disease"/>
            <person name="Wu L."/>
            <person name="Ma J."/>
        </authorList>
    </citation>
    <scope>NUCLEOTIDE SEQUENCE [LARGE SCALE GENOMIC DNA]</scope>
    <source>
        <strain evidence="4">CCUG 61485</strain>
    </source>
</reference>
<dbReference type="InterPro" id="IPR001173">
    <property type="entry name" value="Glyco_trans_2-like"/>
</dbReference>
<dbReference type="InterPro" id="IPR029044">
    <property type="entry name" value="Nucleotide-diphossugar_trans"/>
</dbReference>
<sequence>MDSKERISALLITKNEGENLPPLLKNIEFADEIIVVDSFSSDQTVEVIKQFPKVKFYQKEFKNFSDQRNFALGKANNNWVLFIDADERISEKLKFEILTTDLSKTEFVAFKMKRQMYFDEQKIRFSGFQTDKVYRLFNKNFVYFDKKTLVHEKLIVSGKYAVLKEKLDHYSYRDKDSYQNKLDQYAQLRAKELLAKNLHPNIFHFYLKPLYRFLNHYFIRLGFLDGTMGLTLARLHAQSVKKRYVYLKQLMK</sequence>
<comment type="similarity">
    <text evidence="1">Belongs to the glycosyltransferase 2 family. WaaE/KdtX subfamily.</text>
</comment>
<gene>
    <name evidence="3" type="ORF">ACFQ39_08905</name>
</gene>
<dbReference type="Pfam" id="PF00535">
    <property type="entry name" value="Glycos_transf_2"/>
    <property type="match status" value="1"/>
</dbReference>
<proteinExistence type="inferred from homology"/>
<dbReference type="GO" id="GO:0016757">
    <property type="term" value="F:glycosyltransferase activity"/>
    <property type="evidence" value="ECO:0007669"/>
    <property type="project" value="UniProtKB-KW"/>
</dbReference>
<keyword evidence="3" id="KW-0328">Glycosyltransferase</keyword>
<organism evidence="3 4">
    <name type="scientific">Namhaeicola litoreus</name>
    <dbReference type="NCBI Taxonomy" id="1052145"/>
    <lineage>
        <taxon>Bacteria</taxon>
        <taxon>Pseudomonadati</taxon>
        <taxon>Bacteroidota</taxon>
        <taxon>Flavobacteriia</taxon>
        <taxon>Flavobacteriales</taxon>
        <taxon>Flavobacteriaceae</taxon>
        <taxon>Namhaeicola</taxon>
    </lineage>
</organism>
<feature type="domain" description="Glycosyltransferase 2-like" evidence="2">
    <location>
        <begin position="8"/>
        <end position="161"/>
    </location>
</feature>
<dbReference type="SUPFAM" id="SSF53448">
    <property type="entry name" value="Nucleotide-diphospho-sugar transferases"/>
    <property type="match status" value="1"/>
</dbReference>
<dbReference type="RefSeq" id="WP_377178185.1">
    <property type="nucleotide sequence ID" value="NZ_JBHTMY010000003.1"/>
</dbReference>
<dbReference type="PANTHER" id="PTHR43630">
    <property type="entry name" value="POLY-BETA-1,6-N-ACETYL-D-GLUCOSAMINE SYNTHASE"/>
    <property type="match status" value="1"/>
</dbReference>
<dbReference type="Proteomes" id="UP001597201">
    <property type="component" value="Unassembled WGS sequence"/>
</dbReference>
<accession>A0ABW3Y1J3</accession>
<dbReference type="EC" id="2.4.-.-" evidence="3"/>
<comment type="caution">
    <text evidence="3">The sequence shown here is derived from an EMBL/GenBank/DDBJ whole genome shotgun (WGS) entry which is preliminary data.</text>
</comment>